<dbReference type="Gene3D" id="3.40.50.150">
    <property type="entry name" value="Vaccinia Virus protein VP39"/>
    <property type="match status" value="1"/>
</dbReference>
<name>R0CUS0_CAUVI</name>
<dbReference type="InterPro" id="IPR016980">
    <property type="entry name" value="S-AdoMet-dep_MeTrfase_Alr7345"/>
</dbReference>
<dbReference type="EMBL" id="APMP01000036">
    <property type="protein sequence ID" value="ENZ80271.1"/>
    <property type="molecule type" value="Genomic_DNA"/>
</dbReference>
<sequence precursor="true">MARKYVVSVLAVLALGAGGAAFAQVPANIAKAVADPSRPAEQSARDAARHPGEVLALAGVKTGDTVVDFIMGGGYFTRILSGAVGPKGTVYAYQPAEFIKFKAKYGEDQASTVAALPNAKALNGPMVGLDLPDNLDVVITVQNYHDMHLKPFPADTAAKVDAEIFKSLKPGGVFLVVDHAAAAGSGLAAPDTLHRIDVEAVKKEVEAAGFKLEAQSPLLANATDPHTASVFDPAIRGKTDQFILKFRKPS</sequence>
<evidence type="ECO:0000313" key="3">
    <source>
        <dbReference type="Proteomes" id="UP000013063"/>
    </source>
</evidence>
<feature type="chain" id="PRO_5004347305" evidence="1">
    <location>
        <begin position="24"/>
        <end position="250"/>
    </location>
</feature>
<dbReference type="PIRSF" id="PIRSF031679">
    <property type="entry name" value="Mtase_Alr7345_prd"/>
    <property type="match status" value="1"/>
</dbReference>
<gene>
    <name evidence="2" type="ORF">OR37_03841</name>
</gene>
<reference evidence="2 3" key="1">
    <citation type="journal article" date="2013" name="Genome Announc.">
        <title>Draft Genome Sequence for Caulobacter sp. Strain OR37, a Bacterium Tolerant to Heavy Metals.</title>
        <authorList>
            <person name="Utturkar S.M."/>
            <person name="Bollmann A."/>
            <person name="Brzoska R.M."/>
            <person name="Klingeman D.M."/>
            <person name="Epstein S.E."/>
            <person name="Palumbo A.V."/>
            <person name="Brown S.D."/>
        </authorList>
    </citation>
    <scope>NUCLEOTIDE SEQUENCE [LARGE SCALE GENOMIC DNA]</scope>
    <source>
        <strain evidence="2 3">OR37</strain>
    </source>
</reference>
<dbReference type="GO" id="GO:0008168">
    <property type="term" value="F:methyltransferase activity"/>
    <property type="evidence" value="ECO:0007669"/>
    <property type="project" value="UniProtKB-KW"/>
</dbReference>
<dbReference type="AlphaFoldDB" id="R0CUS0"/>
<comment type="caution">
    <text evidence="2">The sequence shown here is derived from an EMBL/GenBank/DDBJ whole genome shotgun (WGS) entry which is preliminary data.</text>
</comment>
<keyword evidence="2" id="KW-0808">Transferase</keyword>
<organism evidence="2 3">
    <name type="scientific">Caulobacter vibrioides OR37</name>
    <dbReference type="NCBI Taxonomy" id="1292034"/>
    <lineage>
        <taxon>Bacteria</taxon>
        <taxon>Pseudomonadati</taxon>
        <taxon>Pseudomonadota</taxon>
        <taxon>Alphaproteobacteria</taxon>
        <taxon>Caulobacterales</taxon>
        <taxon>Caulobacteraceae</taxon>
        <taxon>Caulobacter</taxon>
    </lineage>
</organism>
<dbReference type="PATRIC" id="fig|1292034.3.peg.3812"/>
<keyword evidence="2" id="KW-0489">Methyltransferase</keyword>
<dbReference type="OrthoDB" id="9342567at2"/>
<keyword evidence="1" id="KW-0732">Signal</keyword>
<evidence type="ECO:0000256" key="1">
    <source>
        <dbReference type="SAM" id="SignalP"/>
    </source>
</evidence>
<dbReference type="RefSeq" id="WP_004623966.1">
    <property type="nucleotide sequence ID" value="NZ_APMP01000036.1"/>
</dbReference>
<dbReference type="eggNOG" id="COG4798">
    <property type="taxonomic scope" value="Bacteria"/>
</dbReference>
<protein>
    <submittedName>
        <fullName evidence="2">Putative methyltransferase</fullName>
    </submittedName>
</protein>
<dbReference type="Proteomes" id="UP000013063">
    <property type="component" value="Unassembled WGS sequence"/>
</dbReference>
<dbReference type="GO" id="GO:0032259">
    <property type="term" value="P:methylation"/>
    <property type="evidence" value="ECO:0007669"/>
    <property type="project" value="UniProtKB-KW"/>
</dbReference>
<evidence type="ECO:0000313" key="2">
    <source>
        <dbReference type="EMBL" id="ENZ80271.1"/>
    </source>
</evidence>
<dbReference type="InterPro" id="IPR029063">
    <property type="entry name" value="SAM-dependent_MTases_sf"/>
</dbReference>
<feature type="signal peptide" evidence="1">
    <location>
        <begin position="1"/>
        <end position="23"/>
    </location>
</feature>
<keyword evidence="3" id="KW-1185">Reference proteome</keyword>
<dbReference type="SUPFAM" id="SSF53335">
    <property type="entry name" value="S-adenosyl-L-methionine-dependent methyltransferases"/>
    <property type="match status" value="1"/>
</dbReference>
<proteinExistence type="predicted"/>
<accession>R0CUS0</accession>
<dbReference type="STRING" id="1292034.OR37_03841"/>